<dbReference type="GO" id="GO:0003677">
    <property type="term" value="F:DNA binding"/>
    <property type="evidence" value="ECO:0007669"/>
    <property type="project" value="UniProtKB-KW"/>
</dbReference>
<dbReference type="InterPro" id="IPR007630">
    <property type="entry name" value="RNA_pol_sigma70_r4"/>
</dbReference>
<feature type="domain" description="RNA polymerase sigma-70 region 4" evidence="6">
    <location>
        <begin position="192"/>
        <end position="238"/>
    </location>
</feature>
<dbReference type="EMBL" id="CP049257">
    <property type="protein sequence ID" value="QIG42059.1"/>
    <property type="molecule type" value="Genomic_DNA"/>
</dbReference>
<dbReference type="GO" id="GO:0016987">
    <property type="term" value="F:sigma factor activity"/>
    <property type="evidence" value="ECO:0007669"/>
    <property type="project" value="UniProtKB-KW"/>
</dbReference>
<dbReference type="InterPro" id="IPR014284">
    <property type="entry name" value="RNA_pol_sigma-70_dom"/>
</dbReference>
<dbReference type="InterPro" id="IPR013324">
    <property type="entry name" value="RNA_pol_sigma_r3/r4-like"/>
</dbReference>
<dbReference type="AlphaFoldDB" id="A0A6G6WA29"/>
<evidence type="ECO:0000256" key="4">
    <source>
        <dbReference type="ARBA" id="ARBA00023163"/>
    </source>
</evidence>
<reference evidence="7 8" key="1">
    <citation type="submission" date="2020-02" db="EMBL/GenBank/DDBJ databases">
        <title>Full genome sequence of Nocardioides sp. R-3366.</title>
        <authorList>
            <person name="Im W.-T."/>
        </authorList>
    </citation>
    <scope>NUCLEOTIDE SEQUENCE [LARGE SCALE GENOMIC DNA]</scope>
    <source>
        <strain evidence="7 8">R-3366</strain>
    </source>
</reference>
<dbReference type="PANTHER" id="PTHR30385:SF4">
    <property type="entry name" value="RNA POLYMERASE SIGMA-E FACTOR"/>
    <property type="match status" value="1"/>
</dbReference>
<evidence type="ECO:0000256" key="3">
    <source>
        <dbReference type="ARBA" id="ARBA00023125"/>
    </source>
</evidence>
<evidence type="ECO:0000313" key="8">
    <source>
        <dbReference type="Proteomes" id="UP000502996"/>
    </source>
</evidence>
<dbReference type="Gene3D" id="1.20.140.160">
    <property type="match status" value="1"/>
</dbReference>
<dbReference type="Pfam" id="PF04542">
    <property type="entry name" value="Sigma70_r2"/>
    <property type="match status" value="1"/>
</dbReference>
<dbReference type="RefSeq" id="WP_165228995.1">
    <property type="nucleotide sequence ID" value="NZ_CP049257.1"/>
</dbReference>
<keyword evidence="3" id="KW-0238">DNA-binding</keyword>
<proteinExistence type="predicted"/>
<keyword evidence="1" id="KW-0805">Transcription regulation</keyword>
<sequence>MTPSRSPIAGTDEVLRARNHEIAELLMSAADADRDRLVEELTVINMPVARAVARRYARRYSGRSEHAPDILGVTYLALVRAVRAFDPMLGRDFLSYAVPCLNGAVRHYFRDDAWLIRPPRHLQDAHVSYWRARDDCPDTHVSEGVDVGTCYRPFSLDTPDPEDQSRLGDGLVDERDSAWADSELRMLVWPHIASLSARDQRILHLRSQGRTQSEIGRELGMSQMHVSRLLRSHLERLQRLVYAA</sequence>
<evidence type="ECO:0000256" key="2">
    <source>
        <dbReference type="ARBA" id="ARBA00023082"/>
    </source>
</evidence>
<organism evidence="7 8">
    <name type="scientific">Nocardioides anomalus</name>
    <dbReference type="NCBI Taxonomy" id="2712223"/>
    <lineage>
        <taxon>Bacteria</taxon>
        <taxon>Bacillati</taxon>
        <taxon>Actinomycetota</taxon>
        <taxon>Actinomycetes</taxon>
        <taxon>Propionibacteriales</taxon>
        <taxon>Nocardioidaceae</taxon>
        <taxon>Nocardioides</taxon>
    </lineage>
</organism>
<name>A0A6G6WA29_9ACTN</name>
<dbReference type="Proteomes" id="UP000502996">
    <property type="component" value="Chromosome"/>
</dbReference>
<dbReference type="SUPFAM" id="SSF88946">
    <property type="entry name" value="Sigma2 domain of RNA polymerase sigma factors"/>
    <property type="match status" value="1"/>
</dbReference>
<evidence type="ECO:0000259" key="6">
    <source>
        <dbReference type="Pfam" id="PF04545"/>
    </source>
</evidence>
<dbReference type="NCBIfam" id="TIGR02937">
    <property type="entry name" value="sigma70-ECF"/>
    <property type="match status" value="1"/>
</dbReference>
<dbReference type="KEGG" id="nano:G5V58_04085"/>
<gene>
    <name evidence="7" type="ORF">G5V58_04085</name>
</gene>
<evidence type="ECO:0000259" key="5">
    <source>
        <dbReference type="Pfam" id="PF04542"/>
    </source>
</evidence>
<evidence type="ECO:0000313" key="7">
    <source>
        <dbReference type="EMBL" id="QIG42059.1"/>
    </source>
</evidence>
<dbReference type="InterPro" id="IPR013325">
    <property type="entry name" value="RNA_pol_sigma_r2"/>
</dbReference>
<dbReference type="SUPFAM" id="SSF88659">
    <property type="entry name" value="Sigma3 and sigma4 domains of RNA polymerase sigma factors"/>
    <property type="match status" value="1"/>
</dbReference>
<keyword evidence="2" id="KW-0731">Sigma factor</keyword>
<dbReference type="PANTHER" id="PTHR30385">
    <property type="entry name" value="SIGMA FACTOR F FLAGELLAR"/>
    <property type="match status" value="1"/>
</dbReference>
<feature type="domain" description="RNA polymerase sigma-70 region 2" evidence="5">
    <location>
        <begin position="53"/>
        <end position="114"/>
    </location>
</feature>
<dbReference type="InterPro" id="IPR007627">
    <property type="entry name" value="RNA_pol_sigma70_r2"/>
</dbReference>
<keyword evidence="8" id="KW-1185">Reference proteome</keyword>
<accession>A0A6G6WA29</accession>
<dbReference type="GO" id="GO:0006352">
    <property type="term" value="P:DNA-templated transcription initiation"/>
    <property type="evidence" value="ECO:0007669"/>
    <property type="project" value="InterPro"/>
</dbReference>
<dbReference type="Gene3D" id="1.20.120.1810">
    <property type="match status" value="1"/>
</dbReference>
<keyword evidence="4" id="KW-0804">Transcription</keyword>
<dbReference type="Pfam" id="PF04545">
    <property type="entry name" value="Sigma70_r4"/>
    <property type="match status" value="1"/>
</dbReference>
<protein>
    <submittedName>
        <fullName evidence="7">Sigma-70 family RNA polymerase sigma factor</fullName>
    </submittedName>
</protein>
<evidence type="ECO:0000256" key="1">
    <source>
        <dbReference type="ARBA" id="ARBA00023015"/>
    </source>
</evidence>